<evidence type="ECO:0000259" key="2">
    <source>
        <dbReference type="PROSITE" id="PS51677"/>
    </source>
</evidence>
<keyword evidence="1" id="KW-0472">Membrane</keyword>
<dbReference type="InterPro" id="IPR050248">
    <property type="entry name" value="Polysacc_deacetylase_ArnD"/>
</dbReference>
<protein>
    <submittedName>
        <fullName evidence="3">Chitin deacetylase 1</fullName>
    </submittedName>
</protein>
<dbReference type="GO" id="GO:0004099">
    <property type="term" value="F:chitin deacetylase activity"/>
    <property type="evidence" value="ECO:0007669"/>
    <property type="project" value="UniProtKB-ARBA"/>
</dbReference>
<keyword evidence="1" id="KW-1133">Transmembrane helix</keyword>
<keyword evidence="1" id="KW-0812">Transmembrane</keyword>
<evidence type="ECO:0000256" key="1">
    <source>
        <dbReference type="SAM" id="Phobius"/>
    </source>
</evidence>
<dbReference type="PANTHER" id="PTHR10587">
    <property type="entry name" value="GLYCOSYL TRANSFERASE-RELATED"/>
    <property type="match status" value="1"/>
</dbReference>
<dbReference type="CDD" id="cd10958">
    <property type="entry name" value="CE4_NodB_like_2"/>
    <property type="match status" value="1"/>
</dbReference>
<dbReference type="AlphaFoldDB" id="Q2V984"/>
<reference evidence="3" key="1">
    <citation type="submission" date="2005-11" db="EMBL/GenBank/DDBJ databases">
        <authorList>
            <person name="Dellen K.V."/>
            <person name="Samuelson J.C."/>
            <person name="Das S."/>
        </authorList>
    </citation>
    <scope>NUCLEOTIDE SEQUENCE</scope>
    <source>
        <strain evidence="3">IP-1</strain>
    </source>
</reference>
<feature type="domain" description="NodB homology" evidence="2">
    <location>
        <begin position="55"/>
        <end position="231"/>
    </location>
</feature>
<dbReference type="EMBL" id="DQ284499">
    <property type="protein sequence ID" value="ABB90108.1"/>
    <property type="molecule type" value="Genomic_DNA"/>
</dbReference>
<dbReference type="BRENDA" id="3.5.1.41">
    <property type="organism ID" value="2081"/>
</dbReference>
<dbReference type="VEuPathDB" id="AmoebaDB:EIN_080830"/>
<proteinExistence type="predicted"/>
<dbReference type="SUPFAM" id="SSF88713">
    <property type="entry name" value="Glycoside hydrolase/deacetylase"/>
    <property type="match status" value="1"/>
</dbReference>
<accession>Q2V984</accession>
<organism evidence="3">
    <name type="scientific">Entamoeba invadens</name>
    <dbReference type="NCBI Taxonomy" id="33085"/>
    <lineage>
        <taxon>Eukaryota</taxon>
        <taxon>Amoebozoa</taxon>
        <taxon>Evosea</taxon>
        <taxon>Archamoebae</taxon>
        <taxon>Mastigamoebida</taxon>
        <taxon>Entamoebidae</taxon>
        <taxon>Entamoeba</taxon>
    </lineage>
</organism>
<dbReference type="GO" id="GO:0005975">
    <property type="term" value="P:carbohydrate metabolic process"/>
    <property type="evidence" value="ECO:0007669"/>
    <property type="project" value="InterPro"/>
</dbReference>
<reference evidence="3" key="2">
    <citation type="journal article" date="2006" name="Mol. Biochem. Parasitol.">
        <title>The cyst wall of Entamoeba invadens contains chitosan (deacetylated chitin).</title>
        <authorList>
            <person name="Das S."/>
            <person name="Van Dellen K."/>
            <person name="Bulik D."/>
            <person name="Magnelli P."/>
            <person name="Cui J."/>
            <person name="Head J."/>
            <person name="Robbins P.W."/>
            <person name="Samuelson J."/>
        </authorList>
    </citation>
    <scope>NUCLEOTIDE SEQUENCE</scope>
    <source>
        <strain evidence="3">IP-1</strain>
    </source>
</reference>
<evidence type="ECO:0000313" key="3">
    <source>
        <dbReference type="EMBL" id="ABB90108.1"/>
    </source>
</evidence>
<dbReference type="PROSITE" id="PS51677">
    <property type="entry name" value="NODB"/>
    <property type="match status" value="1"/>
</dbReference>
<name>Q2V984_ENTIV</name>
<feature type="transmembrane region" description="Helical" evidence="1">
    <location>
        <begin position="6"/>
        <end position="29"/>
    </location>
</feature>
<sequence>MKSIWWMLGGVLLILLLLVTFLYIVYSILFQSRWVIKLIAKYEKRAFFYFDTKERVIALTIDDSPSNQTEQFVALLKQYNAHATFFVIGDRIKEREEKLIQIVEAGNEIGNHTLHDEPSFKNTPTEFAEKVLQTDTLIEEATRGQKYKWFRPGSGLPSSFMFDTIDNLNYRMVIGSNYAFDAQTDNTTFTSFLLRHSVSNGSIVVCHDRPYNIAEVENFLQYCQKNHIEVLSLGEMAERVYNSQPFKMDVPIPTHFFSQFALGTPDELSTETVKEPIMPHL</sequence>
<dbReference type="PANTHER" id="PTHR10587:SF125">
    <property type="entry name" value="POLYSACCHARIDE DEACETYLASE YHEN-RELATED"/>
    <property type="match status" value="1"/>
</dbReference>
<dbReference type="Gene3D" id="3.20.20.370">
    <property type="entry name" value="Glycoside hydrolase/deacetylase"/>
    <property type="match status" value="1"/>
</dbReference>
<dbReference type="InterPro" id="IPR002509">
    <property type="entry name" value="NODB_dom"/>
</dbReference>
<dbReference type="Pfam" id="PF01522">
    <property type="entry name" value="Polysacc_deac_1"/>
    <property type="match status" value="1"/>
</dbReference>
<dbReference type="InterPro" id="IPR011330">
    <property type="entry name" value="Glyco_hydro/deAcase_b/a-brl"/>
</dbReference>